<dbReference type="SUPFAM" id="SSF63829">
    <property type="entry name" value="Calcium-dependent phosphotriesterase"/>
    <property type="match status" value="1"/>
</dbReference>
<dbReference type="AlphaFoldDB" id="A0A1V4IFX3"/>
<accession>A0A1V4IFX3</accession>
<protein>
    <submittedName>
        <fullName evidence="1">Serine/threonine-protein kinase PknD</fullName>
        <ecNumber evidence="1">2.7.11.1</ecNumber>
    </submittedName>
</protein>
<keyword evidence="1" id="KW-0418">Kinase</keyword>
<comment type="caution">
    <text evidence="1">The sequence shown here is derived from an EMBL/GenBank/DDBJ whole genome shotgun (WGS) entry which is preliminary data.</text>
</comment>
<dbReference type="Gene3D" id="2.40.10.500">
    <property type="match status" value="1"/>
</dbReference>
<sequence>MPNKTTNLGYDLPLGNETADIDVLNNNFTKIDTDITAKLVEAKGYTDDRIKELVRGAPEALDTLKELANALGDDANFSSTVVKELASKVDKEEFSSQLADKTNKSDYVANNAFATTSGTSTAYTATLSPAPTAYVDGMNITIKPHVDCGATPTLNVNGLGALTIVKQDGTAIAAGDLKAGKPYSLVRVGSNFFIRSGGGKYDVGKSIYLENLQLLYKGGDEIWSNSDVPYAEDIAVDSSGNVYVTYVNSSSKAVRKLNPSGSEIWSNSDVSKAYGIAVDSSGYVYVAYENSIGSKSVRKLDSSGNEVWSKLDVGNAVDIAVDSSGNVYVAYMNSIGKTVRKLDSNGSEIWSNSDVPYAEDIAVDSSGNVYVTYVNSSSKAVRKLNPSGNEVWSKSDMSDAQSIVVDNNNNVYAAGYGSGRYFIEKLNSSGYVIFTMPFTSLVRIAVDNSGYIYVAYYQDSGNAVEKYDSNALNRIWSNSDVLYAHNIAVDSNGNVYVAYGNSSGKTVRKLHAYTEYKILN</sequence>
<dbReference type="RefSeq" id="WP_079427015.1">
    <property type="nucleotide sequence ID" value="NZ_MZGV01000056.1"/>
</dbReference>
<dbReference type="Gene3D" id="2.120.10.30">
    <property type="entry name" value="TolB, C-terminal domain"/>
    <property type="match status" value="1"/>
</dbReference>
<organism evidence="1 2">
    <name type="scientific">Clostridium oryzae</name>
    <dbReference type="NCBI Taxonomy" id="1450648"/>
    <lineage>
        <taxon>Bacteria</taxon>
        <taxon>Bacillati</taxon>
        <taxon>Bacillota</taxon>
        <taxon>Clostridia</taxon>
        <taxon>Eubacteriales</taxon>
        <taxon>Clostridiaceae</taxon>
        <taxon>Clostridium</taxon>
    </lineage>
</organism>
<dbReference type="PANTHER" id="PTHR24104:SF25">
    <property type="entry name" value="PROTEIN LIN-41"/>
    <property type="match status" value="1"/>
</dbReference>
<dbReference type="InterPro" id="IPR050952">
    <property type="entry name" value="TRIM-NHL_E3_ligases"/>
</dbReference>
<dbReference type="Pfam" id="PF06739">
    <property type="entry name" value="SBBP"/>
    <property type="match status" value="1"/>
</dbReference>
<dbReference type="STRING" id="1450648.CLORY_35770"/>
<keyword evidence="2" id="KW-1185">Reference proteome</keyword>
<dbReference type="CDD" id="cd05819">
    <property type="entry name" value="NHL"/>
    <property type="match status" value="1"/>
</dbReference>
<dbReference type="EC" id="2.7.11.1" evidence="1"/>
<dbReference type="SMART" id="SM00564">
    <property type="entry name" value="PQQ"/>
    <property type="match status" value="4"/>
</dbReference>
<reference evidence="1 2" key="1">
    <citation type="submission" date="2017-03" db="EMBL/GenBank/DDBJ databases">
        <title>Genome sequence of Clostridium oryzae DSM 28571.</title>
        <authorList>
            <person name="Poehlein A."/>
            <person name="Daniel R."/>
        </authorList>
    </citation>
    <scope>NUCLEOTIDE SEQUENCE [LARGE SCALE GENOMIC DNA]</scope>
    <source>
        <strain evidence="1 2">DSM 28571</strain>
    </source>
</reference>
<dbReference type="InterPro" id="IPR018391">
    <property type="entry name" value="PQQ_b-propeller_rpt"/>
</dbReference>
<dbReference type="PANTHER" id="PTHR24104">
    <property type="entry name" value="E3 UBIQUITIN-PROTEIN LIGASE NHLRC1-RELATED"/>
    <property type="match status" value="1"/>
</dbReference>
<dbReference type="OrthoDB" id="9776008at2"/>
<dbReference type="EMBL" id="MZGV01000056">
    <property type="protein sequence ID" value="OPJ58427.1"/>
    <property type="molecule type" value="Genomic_DNA"/>
</dbReference>
<name>A0A1V4IFX3_9CLOT</name>
<evidence type="ECO:0000313" key="1">
    <source>
        <dbReference type="EMBL" id="OPJ58427.1"/>
    </source>
</evidence>
<dbReference type="InterPro" id="IPR010620">
    <property type="entry name" value="SBBP_repeat"/>
</dbReference>
<dbReference type="Proteomes" id="UP000190080">
    <property type="component" value="Unassembled WGS sequence"/>
</dbReference>
<dbReference type="GO" id="GO:0008270">
    <property type="term" value="F:zinc ion binding"/>
    <property type="evidence" value="ECO:0007669"/>
    <property type="project" value="UniProtKB-KW"/>
</dbReference>
<gene>
    <name evidence="1" type="primary">pknD</name>
    <name evidence="1" type="ORF">CLORY_35770</name>
</gene>
<keyword evidence="1" id="KW-0808">Transferase</keyword>
<dbReference type="InterPro" id="IPR011042">
    <property type="entry name" value="6-blade_b-propeller_TolB-like"/>
</dbReference>
<dbReference type="GO" id="GO:0004674">
    <property type="term" value="F:protein serine/threonine kinase activity"/>
    <property type="evidence" value="ECO:0007669"/>
    <property type="project" value="UniProtKB-EC"/>
</dbReference>
<evidence type="ECO:0000313" key="2">
    <source>
        <dbReference type="Proteomes" id="UP000190080"/>
    </source>
</evidence>
<proteinExistence type="predicted"/>